<dbReference type="InterPro" id="IPR037171">
    <property type="entry name" value="NagB/RpiA_transferase-like"/>
</dbReference>
<dbReference type="RefSeq" id="WP_030732235.1">
    <property type="nucleotide sequence ID" value="NZ_CP009922.3"/>
</dbReference>
<dbReference type="HOGENOM" id="CLU_060699_3_1_11"/>
<dbReference type="Gene3D" id="1.10.10.10">
    <property type="entry name" value="Winged helix-like DNA-binding domain superfamily/Winged helix DNA-binding domain"/>
    <property type="match status" value="1"/>
</dbReference>
<dbReference type="InterPro" id="IPR018356">
    <property type="entry name" value="Tscrpt_reg_HTH_DeoR_CS"/>
</dbReference>
<name>A0A0F7FU21_9ACTN</name>
<dbReference type="InterPro" id="IPR014036">
    <property type="entry name" value="DeoR-like_C"/>
</dbReference>
<evidence type="ECO:0000256" key="2">
    <source>
        <dbReference type="ARBA" id="ARBA00023125"/>
    </source>
</evidence>
<reference evidence="5" key="1">
    <citation type="submission" date="2019-08" db="EMBL/GenBank/DDBJ databases">
        <title>Complete genome sequence of a mangrove-derived Streptomyces xiamenensis.</title>
        <authorList>
            <person name="Xu J."/>
        </authorList>
    </citation>
    <scope>NUCLEOTIDE SEQUENCE</scope>
    <source>
        <strain evidence="5">318</strain>
    </source>
</reference>
<dbReference type="KEGG" id="sxi:SXIM_25430"/>
<accession>A0A0F7FU21</accession>
<dbReference type="Gene3D" id="3.40.50.1360">
    <property type="match status" value="1"/>
</dbReference>
<dbReference type="PATRIC" id="fig|408015.6.peg.2583"/>
<dbReference type="AlphaFoldDB" id="A0A0F7FU21"/>
<dbReference type="SMART" id="SM01134">
    <property type="entry name" value="DeoRC"/>
    <property type="match status" value="1"/>
</dbReference>
<keyword evidence="6" id="KW-1185">Reference proteome</keyword>
<dbReference type="InterPro" id="IPR050313">
    <property type="entry name" value="Carb_Metab_HTH_regulators"/>
</dbReference>
<dbReference type="GO" id="GO:0003700">
    <property type="term" value="F:DNA-binding transcription factor activity"/>
    <property type="evidence" value="ECO:0007669"/>
    <property type="project" value="InterPro"/>
</dbReference>
<dbReference type="STRING" id="408015.SXIM_25430"/>
<evidence type="ECO:0000259" key="4">
    <source>
        <dbReference type="PROSITE" id="PS51000"/>
    </source>
</evidence>
<dbReference type="GO" id="GO:0003677">
    <property type="term" value="F:DNA binding"/>
    <property type="evidence" value="ECO:0007669"/>
    <property type="project" value="UniProtKB-KW"/>
</dbReference>
<dbReference type="Pfam" id="PF08220">
    <property type="entry name" value="HTH_DeoR"/>
    <property type="match status" value="1"/>
</dbReference>
<dbReference type="SUPFAM" id="SSF100950">
    <property type="entry name" value="NagB/RpiA/CoA transferase-like"/>
    <property type="match status" value="1"/>
</dbReference>
<dbReference type="InterPro" id="IPR036390">
    <property type="entry name" value="WH_DNA-bd_sf"/>
</dbReference>
<protein>
    <submittedName>
        <fullName evidence="5">DeoR family transcriptional regulator</fullName>
    </submittedName>
</protein>
<dbReference type="InterPro" id="IPR036388">
    <property type="entry name" value="WH-like_DNA-bd_sf"/>
</dbReference>
<keyword evidence="3" id="KW-0804">Transcription</keyword>
<dbReference type="Pfam" id="PF00455">
    <property type="entry name" value="DeoRC"/>
    <property type="match status" value="1"/>
</dbReference>
<sequence>MAETDQHTFGRPRPRAAERRELIVRTVSADGTVTVEELARTLGVTPSTIRRDLALLTERGTIARTYGGAITAEHVPEQSLGQRASLAVAQKGRIAAWAAGRVAAGDTVILDGGTTTGLLARQLRAHTELTVVTNSLTALGELNEVPGVEVISLGGQLRQVSQAFVGPLTELSLSRLSADKVFLGADGIDAARGICEASFQQTALKELMAERSTEVYILADSSKLGQAPFTAWAPGPLRRPWTLVTDSAATPDQLAPFHDLPTATVITV</sequence>
<evidence type="ECO:0000256" key="3">
    <source>
        <dbReference type="ARBA" id="ARBA00023163"/>
    </source>
</evidence>
<dbReference type="InterPro" id="IPR001034">
    <property type="entry name" value="DeoR_HTH"/>
</dbReference>
<dbReference type="PRINTS" id="PR00037">
    <property type="entry name" value="HTHLACR"/>
</dbReference>
<feature type="domain" description="HTH deoR-type" evidence="4">
    <location>
        <begin position="16"/>
        <end position="71"/>
    </location>
</feature>
<proteinExistence type="predicted"/>
<evidence type="ECO:0000313" key="5">
    <source>
        <dbReference type="EMBL" id="AKG43927.1"/>
    </source>
</evidence>
<organism evidence="5 6">
    <name type="scientific">Streptomyces xiamenensis</name>
    <dbReference type="NCBI Taxonomy" id="408015"/>
    <lineage>
        <taxon>Bacteria</taxon>
        <taxon>Bacillati</taxon>
        <taxon>Actinomycetota</taxon>
        <taxon>Actinomycetes</taxon>
        <taxon>Kitasatosporales</taxon>
        <taxon>Streptomycetaceae</taxon>
        <taxon>Streptomyces</taxon>
    </lineage>
</organism>
<dbReference type="PROSITE" id="PS00894">
    <property type="entry name" value="HTH_DEOR_1"/>
    <property type="match status" value="1"/>
</dbReference>
<keyword evidence="2" id="KW-0238">DNA-binding</keyword>
<dbReference type="PANTHER" id="PTHR30363">
    <property type="entry name" value="HTH-TYPE TRANSCRIPTIONAL REGULATOR SRLR-RELATED"/>
    <property type="match status" value="1"/>
</dbReference>
<dbReference type="PROSITE" id="PS51000">
    <property type="entry name" value="HTH_DEOR_2"/>
    <property type="match status" value="1"/>
</dbReference>
<dbReference type="PANTHER" id="PTHR30363:SF44">
    <property type="entry name" value="AGA OPERON TRANSCRIPTIONAL REPRESSOR-RELATED"/>
    <property type="match status" value="1"/>
</dbReference>
<gene>
    <name evidence="5" type="ORF">SXIM_25430</name>
</gene>
<dbReference type="Proteomes" id="UP000034034">
    <property type="component" value="Chromosome"/>
</dbReference>
<evidence type="ECO:0000313" key="6">
    <source>
        <dbReference type="Proteomes" id="UP000034034"/>
    </source>
</evidence>
<dbReference type="SMART" id="SM00420">
    <property type="entry name" value="HTH_DEOR"/>
    <property type="match status" value="1"/>
</dbReference>
<dbReference type="SUPFAM" id="SSF46785">
    <property type="entry name" value="Winged helix' DNA-binding domain"/>
    <property type="match status" value="1"/>
</dbReference>
<keyword evidence="1" id="KW-0805">Transcription regulation</keyword>
<evidence type="ECO:0000256" key="1">
    <source>
        <dbReference type="ARBA" id="ARBA00023015"/>
    </source>
</evidence>
<dbReference type="EMBL" id="CP009922">
    <property type="protein sequence ID" value="AKG43927.1"/>
    <property type="molecule type" value="Genomic_DNA"/>
</dbReference>